<dbReference type="Gene3D" id="3.30.1560.10">
    <property type="entry name" value="Mago nashi"/>
    <property type="match status" value="1"/>
</dbReference>
<evidence type="ECO:0000313" key="6">
    <source>
        <dbReference type="RefSeq" id="XP_009775263.1"/>
    </source>
</evidence>
<dbReference type="PANTHER" id="PTHR12638">
    <property type="entry name" value="PROTEIN MAGO NASHI HOMOLOG"/>
    <property type="match status" value="1"/>
</dbReference>
<comment type="subcellular location">
    <subcellularLocation>
        <location evidence="1">Nucleus</location>
    </subcellularLocation>
</comment>
<keyword evidence="5" id="KW-1185">Reference proteome</keyword>
<comment type="similarity">
    <text evidence="2">Belongs to the mago nashi family.</text>
</comment>
<evidence type="ECO:0000256" key="2">
    <source>
        <dbReference type="ARBA" id="ARBA00009270"/>
    </source>
</evidence>
<evidence type="ECO:0000313" key="5">
    <source>
        <dbReference type="Proteomes" id="UP000189701"/>
    </source>
</evidence>
<proteinExistence type="inferred from homology"/>
<reference evidence="5" key="1">
    <citation type="journal article" date="2013" name="Genome Biol.">
        <title>Reference genomes and transcriptomes of Nicotiana sylvestris and Nicotiana tomentosiformis.</title>
        <authorList>
            <person name="Sierro N."/>
            <person name="Battey J.N."/>
            <person name="Ouadi S."/>
            <person name="Bovet L."/>
            <person name="Goepfert S."/>
            <person name="Bakaher N."/>
            <person name="Peitsch M.C."/>
            <person name="Ivanov N.V."/>
        </authorList>
    </citation>
    <scope>NUCLEOTIDE SEQUENCE [LARGE SCALE GENOMIC DNA]</scope>
</reference>
<dbReference type="GO" id="GO:0008380">
    <property type="term" value="P:RNA splicing"/>
    <property type="evidence" value="ECO:0007669"/>
    <property type="project" value="InterPro"/>
</dbReference>
<name>A0A1U7W9F1_NICSY</name>
<evidence type="ECO:0000256" key="3">
    <source>
        <dbReference type="ARBA" id="ARBA00023242"/>
    </source>
</evidence>
<dbReference type="InterPro" id="IPR004023">
    <property type="entry name" value="Mago_nashi"/>
</dbReference>
<feature type="compositionally biased region" description="Basic and acidic residues" evidence="4">
    <location>
        <begin position="41"/>
        <end position="62"/>
    </location>
</feature>
<feature type="compositionally biased region" description="Polar residues" evidence="4">
    <location>
        <begin position="19"/>
        <end position="39"/>
    </location>
</feature>
<dbReference type="SUPFAM" id="SSF89817">
    <property type="entry name" value="Mago nashi protein"/>
    <property type="match status" value="1"/>
</dbReference>
<evidence type="ECO:0000256" key="4">
    <source>
        <dbReference type="SAM" id="MobiDB-lite"/>
    </source>
</evidence>
<protein>
    <submittedName>
        <fullName evidence="6">Protein mago nashi homolog</fullName>
    </submittedName>
</protein>
<sequence>MLARKTLASGALSKKLNEKLQSSQVQDSDSNFDSESYKSASEGERPGFSDSEKAQESSSKTSKDLDGLRIFYYLVQDLKCFVFSLISLHFKIKPI</sequence>
<dbReference type="Pfam" id="PF02792">
    <property type="entry name" value="Mago_nashi"/>
    <property type="match status" value="1"/>
</dbReference>
<accession>A0A1U7W9F1</accession>
<dbReference type="eggNOG" id="KOG3392">
    <property type="taxonomic scope" value="Eukaryota"/>
</dbReference>
<dbReference type="InterPro" id="IPR036605">
    <property type="entry name" value="Mago_nashi_sf"/>
</dbReference>
<dbReference type="PANTHER" id="PTHR12638:SF0">
    <property type="entry name" value="MAGO HOMOLOG, EXON JUNCTION COMPLEX SUBUNIT-RELATED"/>
    <property type="match status" value="1"/>
</dbReference>
<organism evidence="5 6">
    <name type="scientific">Nicotiana sylvestris</name>
    <name type="common">Wood tobacco</name>
    <name type="synonym">South American tobacco</name>
    <dbReference type="NCBI Taxonomy" id="4096"/>
    <lineage>
        <taxon>Eukaryota</taxon>
        <taxon>Viridiplantae</taxon>
        <taxon>Streptophyta</taxon>
        <taxon>Embryophyta</taxon>
        <taxon>Tracheophyta</taxon>
        <taxon>Spermatophyta</taxon>
        <taxon>Magnoliopsida</taxon>
        <taxon>eudicotyledons</taxon>
        <taxon>Gunneridae</taxon>
        <taxon>Pentapetalae</taxon>
        <taxon>asterids</taxon>
        <taxon>lamiids</taxon>
        <taxon>Solanales</taxon>
        <taxon>Solanaceae</taxon>
        <taxon>Nicotianoideae</taxon>
        <taxon>Nicotianeae</taxon>
        <taxon>Nicotiana</taxon>
    </lineage>
</organism>
<feature type="region of interest" description="Disordered" evidence="4">
    <location>
        <begin position="18"/>
        <end position="62"/>
    </location>
</feature>
<reference evidence="6" key="2">
    <citation type="submission" date="2025-08" db="UniProtKB">
        <authorList>
            <consortium name="RefSeq"/>
        </authorList>
    </citation>
    <scope>IDENTIFICATION</scope>
    <source>
        <tissue evidence="6">Leaf</tissue>
    </source>
</reference>
<keyword evidence="3" id="KW-0539">Nucleus</keyword>
<dbReference type="RefSeq" id="XP_009775263.1">
    <property type="nucleotide sequence ID" value="XM_009776961.1"/>
</dbReference>
<gene>
    <name evidence="6" type="primary">LOC104225195</name>
</gene>
<dbReference type="Proteomes" id="UP000189701">
    <property type="component" value="Unplaced"/>
</dbReference>
<evidence type="ECO:0000256" key="1">
    <source>
        <dbReference type="ARBA" id="ARBA00004123"/>
    </source>
</evidence>
<dbReference type="AlphaFoldDB" id="A0A1U7W9F1"/>
<dbReference type="GO" id="GO:0035145">
    <property type="term" value="C:exon-exon junction complex"/>
    <property type="evidence" value="ECO:0007669"/>
    <property type="project" value="InterPro"/>
</dbReference>
<dbReference type="STRING" id="4096.A0A1U7W9F1"/>